<protein>
    <submittedName>
        <fullName evidence="2">Uncharacterized protein</fullName>
    </submittedName>
</protein>
<dbReference type="Proteomes" id="UP000756346">
    <property type="component" value="Unassembled WGS sequence"/>
</dbReference>
<evidence type="ECO:0000313" key="3">
    <source>
        <dbReference type="Proteomes" id="UP000756346"/>
    </source>
</evidence>
<dbReference type="GeneID" id="70192446"/>
<feature type="region of interest" description="Disordered" evidence="1">
    <location>
        <begin position="124"/>
        <end position="145"/>
    </location>
</feature>
<name>A0A9P9BJ02_9PEZI</name>
<organism evidence="2 3">
    <name type="scientific">Microdochium trichocladiopsis</name>
    <dbReference type="NCBI Taxonomy" id="1682393"/>
    <lineage>
        <taxon>Eukaryota</taxon>
        <taxon>Fungi</taxon>
        <taxon>Dikarya</taxon>
        <taxon>Ascomycota</taxon>
        <taxon>Pezizomycotina</taxon>
        <taxon>Sordariomycetes</taxon>
        <taxon>Xylariomycetidae</taxon>
        <taxon>Xylariales</taxon>
        <taxon>Microdochiaceae</taxon>
        <taxon>Microdochium</taxon>
    </lineage>
</organism>
<gene>
    <name evidence="2" type="ORF">B0I36DRAFT_44235</name>
</gene>
<comment type="caution">
    <text evidence="2">The sequence shown here is derived from an EMBL/GenBank/DDBJ whole genome shotgun (WGS) entry which is preliminary data.</text>
</comment>
<evidence type="ECO:0000256" key="1">
    <source>
        <dbReference type="SAM" id="MobiDB-lite"/>
    </source>
</evidence>
<sequence length="163" mass="17374">MLAAPLEDAGCRCPQAFPECALRCRGGRGRGRGAWEHVALICSTFVRTWFRERSLGPYLRGPGPGPGALGMLSAGIGCAQGTSLKVEIRAPMHSSDPTSHGCMVPRLQAGKAAVDTGLNTCHRRNAVHPQLSTHESRQASQPRRIAHPACSLCDLSPNDRPSV</sequence>
<keyword evidence="3" id="KW-1185">Reference proteome</keyword>
<reference evidence="2" key="1">
    <citation type="journal article" date="2021" name="Nat. Commun.">
        <title>Genetic determinants of endophytism in the Arabidopsis root mycobiome.</title>
        <authorList>
            <person name="Mesny F."/>
            <person name="Miyauchi S."/>
            <person name="Thiergart T."/>
            <person name="Pickel B."/>
            <person name="Atanasova L."/>
            <person name="Karlsson M."/>
            <person name="Huettel B."/>
            <person name="Barry K.W."/>
            <person name="Haridas S."/>
            <person name="Chen C."/>
            <person name="Bauer D."/>
            <person name="Andreopoulos W."/>
            <person name="Pangilinan J."/>
            <person name="LaButti K."/>
            <person name="Riley R."/>
            <person name="Lipzen A."/>
            <person name="Clum A."/>
            <person name="Drula E."/>
            <person name="Henrissat B."/>
            <person name="Kohler A."/>
            <person name="Grigoriev I.V."/>
            <person name="Martin F.M."/>
            <person name="Hacquard S."/>
        </authorList>
    </citation>
    <scope>NUCLEOTIDE SEQUENCE</scope>
    <source>
        <strain evidence="2">MPI-CAGE-CH-0230</strain>
    </source>
</reference>
<feature type="compositionally biased region" description="Polar residues" evidence="1">
    <location>
        <begin position="130"/>
        <end position="141"/>
    </location>
</feature>
<dbReference type="RefSeq" id="XP_046005895.1">
    <property type="nucleotide sequence ID" value="XM_046162900.1"/>
</dbReference>
<evidence type="ECO:0000313" key="2">
    <source>
        <dbReference type="EMBL" id="KAH7016271.1"/>
    </source>
</evidence>
<proteinExistence type="predicted"/>
<accession>A0A9P9BJ02</accession>
<dbReference type="EMBL" id="JAGTJQ010000012">
    <property type="protein sequence ID" value="KAH7016271.1"/>
    <property type="molecule type" value="Genomic_DNA"/>
</dbReference>
<dbReference type="AlphaFoldDB" id="A0A9P9BJ02"/>